<dbReference type="RefSeq" id="WP_091099916.1">
    <property type="nucleotide sequence ID" value="NZ_FNXE01000028.1"/>
</dbReference>
<gene>
    <name evidence="1" type="ORF">SAMN02927937_02006</name>
</gene>
<accession>A0A1H6LTQ2</accession>
<keyword evidence="2" id="KW-1185">Reference proteome</keyword>
<dbReference type="OrthoDB" id="1495301at2"/>
<protein>
    <submittedName>
        <fullName evidence="1">Uncharacterized protein</fullName>
    </submittedName>
</protein>
<dbReference type="Proteomes" id="UP000199634">
    <property type="component" value="Unassembled WGS sequence"/>
</dbReference>
<dbReference type="AlphaFoldDB" id="A0A1H6LTQ2"/>
<evidence type="ECO:0000313" key="2">
    <source>
        <dbReference type="Proteomes" id="UP000199634"/>
    </source>
</evidence>
<organism evidence="1 2">
    <name type="scientific">Paenimyroides marinum</name>
    <dbReference type="NCBI Taxonomy" id="1159016"/>
    <lineage>
        <taxon>Bacteria</taxon>
        <taxon>Pseudomonadati</taxon>
        <taxon>Bacteroidota</taxon>
        <taxon>Flavobacteriia</taxon>
        <taxon>Flavobacteriales</taxon>
        <taxon>Flavobacteriaceae</taxon>
        <taxon>Paenimyroides</taxon>
    </lineage>
</organism>
<dbReference type="EMBL" id="FNXE01000028">
    <property type="protein sequence ID" value="SEH89699.1"/>
    <property type="molecule type" value="Genomic_DNA"/>
</dbReference>
<sequence length="122" mass="14275">MMNNEHNNFLVDILSILPNKVECLIQAPSLENLTIQKKTKKSKYDYYNLINLTEENKKDFIDEELNNSIGNFIQNIQIRKGDSLLFEGYDGVEYGVISKHLIIPDWFIKKYVPDTCTISNEW</sequence>
<evidence type="ECO:0000313" key="1">
    <source>
        <dbReference type="EMBL" id="SEH89699.1"/>
    </source>
</evidence>
<proteinExistence type="predicted"/>
<reference evidence="2" key="1">
    <citation type="submission" date="2016-10" db="EMBL/GenBank/DDBJ databases">
        <authorList>
            <person name="Varghese N."/>
            <person name="Submissions S."/>
        </authorList>
    </citation>
    <scope>NUCLEOTIDE SEQUENCE [LARGE SCALE GENOMIC DNA]</scope>
    <source>
        <strain evidence="2">CGMCC 1.10825</strain>
    </source>
</reference>
<name>A0A1H6LTQ2_9FLAO</name>